<dbReference type="InterPro" id="IPR051200">
    <property type="entry name" value="Host-pathogen_enzymatic-act"/>
</dbReference>
<feature type="region of interest" description="Disordered" evidence="2">
    <location>
        <begin position="274"/>
        <end position="307"/>
    </location>
</feature>
<feature type="region of interest" description="Disordered" evidence="2">
    <location>
        <begin position="1"/>
        <end position="28"/>
    </location>
</feature>
<name>A0A8J8PAH7_9EURY</name>
<dbReference type="AlphaFoldDB" id="A0A8J8PAH7"/>
<dbReference type="InterPro" id="IPR015943">
    <property type="entry name" value="WD40/YVTN_repeat-like_dom_sf"/>
</dbReference>
<evidence type="ECO:0000313" key="3">
    <source>
        <dbReference type="EMBL" id="TQQ82706.1"/>
    </source>
</evidence>
<dbReference type="InterPro" id="IPR011045">
    <property type="entry name" value="N2O_reductase_N"/>
</dbReference>
<dbReference type="Gene3D" id="2.130.10.10">
    <property type="entry name" value="YVTN repeat-like/Quinoprotein amine dehydrogenase"/>
    <property type="match status" value="2"/>
</dbReference>
<proteinExistence type="predicted"/>
<dbReference type="PROSITE" id="PS51318">
    <property type="entry name" value="TAT"/>
    <property type="match status" value="1"/>
</dbReference>
<dbReference type="Proteomes" id="UP000705823">
    <property type="component" value="Unassembled WGS sequence"/>
</dbReference>
<organism evidence="3 4">
    <name type="scientific">Halonotius terrestris</name>
    <dbReference type="NCBI Taxonomy" id="2487750"/>
    <lineage>
        <taxon>Archaea</taxon>
        <taxon>Methanobacteriati</taxon>
        <taxon>Methanobacteriota</taxon>
        <taxon>Stenosarchaea group</taxon>
        <taxon>Halobacteria</taxon>
        <taxon>Halobacteriales</taxon>
        <taxon>Haloferacaceae</taxon>
        <taxon>Halonotius</taxon>
    </lineage>
</organism>
<feature type="compositionally biased region" description="Basic and acidic residues" evidence="2">
    <location>
        <begin position="16"/>
        <end position="25"/>
    </location>
</feature>
<dbReference type="PANTHER" id="PTHR47197:SF3">
    <property type="entry name" value="DIHYDRO-HEME D1 DEHYDROGENASE"/>
    <property type="match status" value="1"/>
</dbReference>
<gene>
    <name evidence="3" type="ORF">EGH24_04470</name>
</gene>
<dbReference type="PANTHER" id="PTHR47197">
    <property type="entry name" value="PROTEIN NIRF"/>
    <property type="match status" value="1"/>
</dbReference>
<evidence type="ECO:0000313" key="4">
    <source>
        <dbReference type="Proteomes" id="UP000705823"/>
    </source>
</evidence>
<dbReference type="EMBL" id="RKLU01000002">
    <property type="protein sequence ID" value="TQQ82706.1"/>
    <property type="molecule type" value="Genomic_DNA"/>
</dbReference>
<evidence type="ECO:0008006" key="5">
    <source>
        <dbReference type="Google" id="ProtNLM"/>
    </source>
</evidence>
<accession>A0A8J8PAH7</accession>
<dbReference type="SUPFAM" id="SSF50974">
    <property type="entry name" value="Nitrous oxide reductase, N-terminal domain"/>
    <property type="match status" value="1"/>
</dbReference>
<dbReference type="OrthoDB" id="322576at2157"/>
<evidence type="ECO:0000256" key="1">
    <source>
        <dbReference type="ARBA" id="ARBA00001935"/>
    </source>
</evidence>
<reference evidence="3" key="1">
    <citation type="submission" date="2019-02" db="EMBL/GenBank/DDBJ databases">
        <title>Halonotius sp. a new haloarchaeum isolated from saline soil.</title>
        <authorList>
            <person name="Duran-Viseras A."/>
            <person name="Sanchez-Porro C."/>
            <person name="Ventosa A."/>
        </authorList>
    </citation>
    <scope>NUCLEOTIDE SEQUENCE</scope>
    <source>
        <strain evidence="3">F15B</strain>
    </source>
</reference>
<dbReference type="RefSeq" id="WP_142978971.1">
    <property type="nucleotide sequence ID" value="NZ_RKLU01000002.1"/>
</dbReference>
<dbReference type="InterPro" id="IPR006311">
    <property type="entry name" value="TAT_signal"/>
</dbReference>
<keyword evidence="4" id="KW-1185">Reference proteome</keyword>
<comment type="caution">
    <text evidence="3">The sequence shown here is derived from an EMBL/GenBank/DDBJ whole genome shotgun (WGS) entry which is preliminary data.</text>
</comment>
<comment type="cofactor">
    <cofactor evidence="1">
        <name>Cu cation</name>
        <dbReference type="ChEBI" id="CHEBI:23378"/>
    </cofactor>
</comment>
<feature type="region of interest" description="Disordered" evidence="2">
    <location>
        <begin position="40"/>
        <end position="69"/>
    </location>
</feature>
<evidence type="ECO:0000256" key="2">
    <source>
        <dbReference type="SAM" id="MobiDB-lite"/>
    </source>
</evidence>
<sequence>MRRSSRDRRLYPNRGSDSDGRDGLSRRHLLASGATAGAVAAAGCAGDGSSGTSDGDDTEDSAENGGEPTVFVFNTGDGTVSLIDPASNEVVGSRAIDLSSSFPSNQYSPDLTDQPEDALWLNVEQGVRALTAGTLEEVARVETGSGANWQEQTPDGSHVVVSAREPSHTNYRIDANPDSETFGEVTGELDRTDEGGRGGNDGPGPCDVTIHPNGEYAYVPDLFGETLTVLSVDPFEIETQIDVEGVVGDAAAPWMATIAPDGETMLVEHNEGAEGTESIWDVSDPASPTERTRLTTDDGLGSGALTSEIGPDSGTGYVFTPGSNDVSVIDLVAGTVTDRLDLGGSAFVGTWNPAKTMLYVPVQTNDKVAVIDHAAGEIVERIDVGPSPYGATAATVRPPTDSTSAAAVALARLGLAASTAETTYCIGKCACGHEL</sequence>
<protein>
    <recommendedName>
        <fullName evidence="5">40-residue YVTN family beta-propeller repeat-containing protein</fullName>
    </recommendedName>
</protein>